<dbReference type="PANTHER" id="PTHR33745:SF1">
    <property type="entry name" value="RSBT ANTAGONIST PROTEIN RSBS"/>
    <property type="match status" value="1"/>
</dbReference>
<dbReference type="RefSeq" id="WP_096326335.1">
    <property type="nucleotide sequence ID" value="NZ_FOMX01000015.1"/>
</dbReference>
<dbReference type="PROSITE" id="PS50801">
    <property type="entry name" value="STAS"/>
    <property type="match status" value="1"/>
</dbReference>
<reference evidence="3" key="1">
    <citation type="submission" date="2016-10" db="EMBL/GenBank/DDBJ databases">
        <authorList>
            <person name="Varghese N."/>
            <person name="Submissions S."/>
        </authorList>
    </citation>
    <scope>NUCLEOTIDE SEQUENCE [LARGE SCALE GENOMIC DNA]</scope>
    <source>
        <strain evidence="3">ATCC 25963</strain>
    </source>
</reference>
<protein>
    <submittedName>
        <fullName evidence="2">PAS domain S-box-containing protein</fullName>
    </submittedName>
</protein>
<dbReference type="CDD" id="cd07041">
    <property type="entry name" value="STAS_RsbR_RsbS_like"/>
    <property type="match status" value="1"/>
</dbReference>
<dbReference type="Gene3D" id="3.30.750.24">
    <property type="entry name" value="STAS domain"/>
    <property type="match status" value="1"/>
</dbReference>
<dbReference type="Gene3D" id="3.30.450.20">
    <property type="entry name" value="PAS domain"/>
    <property type="match status" value="1"/>
</dbReference>
<evidence type="ECO:0000313" key="2">
    <source>
        <dbReference type="EMBL" id="SFE56038.1"/>
    </source>
</evidence>
<dbReference type="PANTHER" id="PTHR33745">
    <property type="entry name" value="RSBT ANTAGONIST PROTEIN RSBS-RELATED"/>
    <property type="match status" value="1"/>
</dbReference>
<dbReference type="InterPro" id="IPR000014">
    <property type="entry name" value="PAS"/>
</dbReference>
<organism evidence="2 3">
    <name type="scientific">Nannocystis exedens</name>
    <dbReference type="NCBI Taxonomy" id="54"/>
    <lineage>
        <taxon>Bacteria</taxon>
        <taxon>Pseudomonadati</taxon>
        <taxon>Myxococcota</taxon>
        <taxon>Polyangia</taxon>
        <taxon>Nannocystales</taxon>
        <taxon>Nannocystaceae</taxon>
        <taxon>Nannocystis</taxon>
    </lineage>
</organism>
<evidence type="ECO:0000259" key="1">
    <source>
        <dbReference type="PROSITE" id="PS50801"/>
    </source>
</evidence>
<evidence type="ECO:0000313" key="3">
    <source>
        <dbReference type="Proteomes" id="UP000199400"/>
    </source>
</evidence>
<dbReference type="InterPro" id="IPR035965">
    <property type="entry name" value="PAS-like_dom_sf"/>
</dbReference>
<dbReference type="GO" id="GO:0006355">
    <property type="term" value="P:regulation of DNA-templated transcription"/>
    <property type="evidence" value="ECO:0007669"/>
    <property type="project" value="InterPro"/>
</dbReference>
<dbReference type="STRING" id="54.SAMN02745121_04703"/>
<dbReference type="Pfam" id="PF01740">
    <property type="entry name" value="STAS"/>
    <property type="match status" value="1"/>
</dbReference>
<dbReference type="SMART" id="SM00091">
    <property type="entry name" value="PAS"/>
    <property type="match status" value="1"/>
</dbReference>
<dbReference type="AlphaFoldDB" id="A0A1I2BJQ0"/>
<name>A0A1I2BJQ0_9BACT</name>
<gene>
    <name evidence="2" type="ORF">SAMN02745121_04703</name>
</gene>
<dbReference type="NCBIfam" id="TIGR00229">
    <property type="entry name" value="sensory_box"/>
    <property type="match status" value="1"/>
</dbReference>
<dbReference type="InterPro" id="IPR013767">
    <property type="entry name" value="PAS_fold"/>
</dbReference>
<keyword evidence="3" id="KW-1185">Reference proteome</keyword>
<dbReference type="Pfam" id="PF00989">
    <property type="entry name" value="PAS"/>
    <property type="match status" value="1"/>
</dbReference>
<dbReference type="Proteomes" id="UP000199400">
    <property type="component" value="Unassembled WGS sequence"/>
</dbReference>
<dbReference type="SUPFAM" id="SSF55785">
    <property type="entry name" value="PYP-like sensor domain (PAS domain)"/>
    <property type="match status" value="1"/>
</dbReference>
<dbReference type="InterPro" id="IPR036513">
    <property type="entry name" value="STAS_dom_sf"/>
</dbReference>
<dbReference type="CDD" id="cd00130">
    <property type="entry name" value="PAS"/>
    <property type="match status" value="1"/>
</dbReference>
<dbReference type="InterPro" id="IPR051932">
    <property type="entry name" value="Bact_StressResp_Reg"/>
</dbReference>
<accession>A0A1I2BJQ0</accession>
<dbReference type="EMBL" id="FOMX01000015">
    <property type="protein sequence ID" value="SFE56038.1"/>
    <property type="molecule type" value="Genomic_DNA"/>
</dbReference>
<dbReference type="SUPFAM" id="SSF52091">
    <property type="entry name" value="SpoIIaa-like"/>
    <property type="match status" value="1"/>
</dbReference>
<sequence>MVSLDATQVLALLEHLPIALYVMQDGLLQWCNDKFLRLCECPLEQALGQNFVRFIAPEDREFVVDRYRRRVAGEAVPEHYEFSAMGLQTGKRTPIHMSVHVTQIAGVRYSIGVVVDLTVQASVAAALAAAGTVERSNPTPVLRVAPGVLVVPLVGHYHAARVQSLKQSVLAAIAEQRAHALILDVTGLVDADERVADYLGRTAAAARLLGAQCLLAGISPALAQLLVTSSAALAQLATAATLEDALARVRRPG</sequence>
<proteinExistence type="predicted"/>
<dbReference type="InterPro" id="IPR002645">
    <property type="entry name" value="STAS_dom"/>
</dbReference>
<feature type="domain" description="STAS" evidence="1">
    <location>
        <begin position="138"/>
        <end position="249"/>
    </location>
</feature>